<comment type="subcellular location">
    <subcellularLocation>
        <location evidence="1">Cell membrane</location>
        <topology evidence="1">Multi-pass membrane protein</topology>
    </subcellularLocation>
</comment>
<dbReference type="GO" id="GO:0005524">
    <property type="term" value="F:ATP binding"/>
    <property type="evidence" value="ECO:0007669"/>
    <property type="project" value="UniProtKB-KW"/>
</dbReference>
<keyword evidence="6" id="KW-0597">Phosphoprotein</keyword>
<dbReference type="GO" id="GO:0005886">
    <property type="term" value="C:plasma membrane"/>
    <property type="evidence" value="ECO:0007669"/>
    <property type="project" value="UniProtKB-SubCell"/>
</dbReference>
<evidence type="ECO:0000256" key="6">
    <source>
        <dbReference type="ARBA" id="ARBA00022553"/>
    </source>
</evidence>
<dbReference type="Gene3D" id="1.20.1110.10">
    <property type="entry name" value="Calcium-transporting ATPase, transmembrane domain"/>
    <property type="match status" value="1"/>
</dbReference>
<evidence type="ECO:0000256" key="19">
    <source>
        <dbReference type="ARBA" id="ARBA00038795"/>
    </source>
</evidence>
<keyword evidence="7" id="KW-0740">Sodium/potassium transport</keyword>
<dbReference type="NCBIfam" id="TIGR01106">
    <property type="entry name" value="ATPase-IIC_X-K"/>
    <property type="match status" value="1"/>
</dbReference>
<dbReference type="STRING" id="947166.A0A1D1VKV5"/>
<dbReference type="SFLD" id="SFLDG00002">
    <property type="entry name" value="C1.7:_P-type_atpase_like"/>
    <property type="match status" value="1"/>
</dbReference>
<comment type="similarity">
    <text evidence="2">Belongs to the cation transport ATPase (P-type) (TC 3.A.3) family. Type IIC subfamily.</text>
</comment>
<feature type="transmembrane region" description="Helical" evidence="22">
    <location>
        <begin position="410"/>
        <end position="430"/>
    </location>
</feature>
<keyword evidence="10" id="KW-0067">ATP-binding</keyword>
<dbReference type="InterPro" id="IPR023299">
    <property type="entry name" value="ATPase_P-typ_cyto_dom_N"/>
</dbReference>
<proteinExistence type="inferred from homology"/>
<keyword evidence="8 22" id="KW-0812">Transmembrane</keyword>
<evidence type="ECO:0000313" key="25">
    <source>
        <dbReference type="Proteomes" id="UP000186922"/>
    </source>
</evidence>
<evidence type="ECO:0000256" key="10">
    <source>
        <dbReference type="ARBA" id="ARBA00022840"/>
    </source>
</evidence>
<dbReference type="Pfam" id="PF00689">
    <property type="entry name" value="Cation_ATPase_C"/>
    <property type="match status" value="1"/>
</dbReference>
<reference evidence="24 25" key="1">
    <citation type="journal article" date="2016" name="Nat. Commun.">
        <title>Extremotolerant tardigrade genome and improved radiotolerance of human cultured cells by tardigrade-unique protein.</title>
        <authorList>
            <person name="Hashimoto T."/>
            <person name="Horikawa D.D."/>
            <person name="Saito Y."/>
            <person name="Kuwahara H."/>
            <person name="Kozuka-Hata H."/>
            <person name="Shin-I T."/>
            <person name="Minakuchi Y."/>
            <person name="Ohishi K."/>
            <person name="Motoyama A."/>
            <person name="Aizu T."/>
            <person name="Enomoto A."/>
            <person name="Kondo K."/>
            <person name="Tanaka S."/>
            <person name="Hara Y."/>
            <person name="Koshikawa S."/>
            <person name="Sagara H."/>
            <person name="Miura T."/>
            <person name="Yokobori S."/>
            <person name="Miyagawa K."/>
            <person name="Suzuki Y."/>
            <person name="Kubo T."/>
            <person name="Oyama M."/>
            <person name="Kohara Y."/>
            <person name="Fujiyama A."/>
            <person name="Arakawa K."/>
            <person name="Katayama T."/>
            <person name="Toyoda A."/>
            <person name="Kunieda T."/>
        </authorList>
    </citation>
    <scope>NUCLEOTIDE SEQUENCE [LARGE SCALE GENOMIC DNA]</scope>
    <source>
        <strain evidence="24 25">YOKOZUNA-1</strain>
    </source>
</reference>
<sequence>MGDEPSANSVCQNFHHADDKLQPDFSAPAACVSRLEQRDLAERPPLITVSFPNGQTVHLNSEASAVIDAVDGDADLVATNNSLSPTSKNSARFEVEHNGGSNRRSPPGTPAQSSYADLAGLDTVAVNKPNSYFAQHMQNFRSKKAPSFSALSMKADIQMDEHTLPLDELYARLDTNPTMGLSEEETKLRLRRDGKNTMPPPKHVPEVVKFLREMLGGFSPLLLAGSLLCFVAFFIQLGSMGVSEVPFDNLYLAVVLFLVVLITAVFLYAQKAKSERIMDSFKKMMPQHATVIRNGQEKRILADDLVLGDVVEIRGGDRVPADIRLFDAKGLKVDNSTLTGESEAQPRKPVPSENPLESTNLCFYTTNAVEGWGRGVVIRRADKTVIGNIATTTAQLQHVETTIAKEINAFVRLISMLAITTGVIFIMVPLALGRDFLITIILAISLIVGNVPGGVVIAVTVVLTLTAQRMAKNNCLMKNLEAVESLGACSIICTDKTGTLTQNRMTVSHCWVDNILVNIDTSSENLAGQDLPSTQTMKDLIRVAYLCNRAHFKIECPGGPIYSREVVGDASETALLKFVEAIGGRSQEVRRSHPTAVEIPFNSLTKFQVSVHEVPASESPTKEGGYLLVMKGAPEKIWSLCSSITVDGKEELIDDEWNKRFIEAYELLGGMGERCLGCCQLWLSPRGFPVPTKFDAENPNFPLEDLTFLGLFSLIDPLRCTVPDAVIKCRAAGIRIIMVTGDHPVTAKAVARACGILSDQSETAEDIAERLKIAVSEVNPRDAKAAIITGDQLRTMGDLQLDTILRTHPEIIFARTSPIQKLVIVEACQKLGVVAVTGDGANDSPALKKAQIGVAMGITGSDVSKQAADMVLLDDNFSSIVTGIEEGRLVFDNLKKTICYNIMSNVPEVVPVVLYFLLDIPLAMTTIPMLLLNVVTDMIPSISMAHESAEEDIMKLPPRDIHDRLVNARLIHCAYMQAGIICTTGAYFTYCVCFAQNGFRPSMLFGLRAAWEDPSLDDLQDSYGQEWNYAQRMKLQRLINTVFFVSVVVFQWGDAVMRKVRRESIFNKGMRNWLLNFALVAETLIAIFVTYTPGLNTALTLHTMKLIWWLPVLPFGLLFCIWDEVRRFWIRRNPGGWLERQFYF</sequence>
<dbReference type="SMART" id="SM00831">
    <property type="entry name" value="Cation_ATPase_N"/>
    <property type="match status" value="1"/>
</dbReference>
<dbReference type="NCBIfam" id="TIGR01494">
    <property type="entry name" value="ATPase_P-type"/>
    <property type="match status" value="2"/>
</dbReference>
<dbReference type="SUPFAM" id="SSF81660">
    <property type="entry name" value="Metal cation-transporting ATPase, ATP-binding domain N"/>
    <property type="match status" value="1"/>
</dbReference>
<dbReference type="SFLD" id="SFLDS00003">
    <property type="entry name" value="Haloacid_Dehalogenase"/>
    <property type="match status" value="1"/>
</dbReference>
<dbReference type="Gene3D" id="3.40.50.1000">
    <property type="entry name" value="HAD superfamily/HAD-like"/>
    <property type="match status" value="1"/>
</dbReference>
<dbReference type="PROSITE" id="PS00154">
    <property type="entry name" value="ATPASE_E1_E2"/>
    <property type="match status" value="1"/>
</dbReference>
<dbReference type="PANTHER" id="PTHR43294">
    <property type="entry name" value="SODIUM/POTASSIUM-TRANSPORTING ATPASE SUBUNIT ALPHA"/>
    <property type="match status" value="1"/>
</dbReference>
<evidence type="ECO:0000256" key="22">
    <source>
        <dbReference type="SAM" id="Phobius"/>
    </source>
</evidence>
<feature type="transmembrane region" description="Helical" evidence="22">
    <location>
        <begin position="1073"/>
        <end position="1094"/>
    </location>
</feature>
<dbReference type="InterPro" id="IPR059000">
    <property type="entry name" value="ATPase_P-type_domA"/>
</dbReference>
<keyword evidence="4" id="KW-1003">Cell membrane</keyword>
<feature type="transmembrane region" description="Helical" evidence="22">
    <location>
        <begin position="218"/>
        <end position="238"/>
    </location>
</feature>
<feature type="region of interest" description="Disordered" evidence="21">
    <location>
        <begin position="94"/>
        <end position="114"/>
    </location>
</feature>
<dbReference type="PANTHER" id="PTHR43294:SF13">
    <property type="entry name" value="SODIUM_POTASSIUM-TRANSPORTING ATPASE SUBUNIT ALPHA"/>
    <property type="match status" value="1"/>
</dbReference>
<keyword evidence="13 22" id="KW-1133">Transmembrane helix</keyword>
<feature type="compositionally biased region" description="Polar residues" evidence="21">
    <location>
        <begin position="99"/>
        <end position="114"/>
    </location>
</feature>
<evidence type="ECO:0000256" key="16">
    <source>
        <dbReference type="ARBA" id="ARBA00023136"/>
    </source>
</evidence>
<dbReference type="GO" id="GO:0016887">
    <property type="term" value="F:ATP hydrolysis activity"/>
    <property type="evidence" value="ECO:0007669"/>
    <property type="project" value="InterPro"/>
</dbReference>
<dbReference type="SFLD" id="SFLDF00027">
    <property type="entry name" value="p-type_atpase"/>
    <property type="match status" value="1"/>
</dbReference>
<accession>A0A1D1VKV5</accession>
<dbReference type="InterPro" id="IPR023298">
    <property type="entry name" value="ATPase_P-typ_TM_dom_sf"/>
</dbReference>
<dbReference type="InterPro" id="IPR050510">
    <property type="entry name" value="Cation_transp_ATPase_P-type"/>
</dbReference>
<dbReference type="GO" id="GO:1990573">
    <property type="term" value="P:potassium ion import across plasma membrane"/>
    <property type="evidence" value="ECO:0007669"/>
    <property type="project" value="TreeGrafter"/>
</dbReference>
<dbReference type="Pfam" id="PF00690">
    <property type="entry name" value="Cation_ATPase_N"/>
    <property type="match status" value="1"/>
</dbReference>
<evidence type="ECO:0000256" key="14">
    <source>
        <dbReference type="ARBA" id="ARBA00023053"/>
    </source>
</evidence>
<dbReference type="InterPro" id="IPR023214">
    <property type="entry name" value="HAD_sf"/>
</dbReference>
<comment type="subunit">
    <text evidence="19">The sodium/potassium-transporting ATPase is composed of a catalytic alpha subunit, an auxiliary non-catalytic beta subunit and an additional regulatory subunit.</text>
</comment>
<dbReference type="Proteomes" id="UP000186922">
    <property type="component" value="Unassembled WGS sequence"/>
</dbReference>
<dbReference type="InterPro" id="IPR008250">
    <property type="entry name" value="ATPase_P-typ_transduc_dom_A_sf"/>
</dbReference>
<dbReference type="Pfam" id="PF13246">
    <property type="entry name" value="Cation_ATPase"/>
    <property type="match status" value="1"/>
</dbReference>
<keyword evidence="12" id="KW-1278">Translocase</keyword>
<organism evidence="24 25">
    <name type="scientific">Ramazzottius varieornatus</name>
    <name type="common">Water bear</name>
    <name type="synonym">Tardigrade</name>
    <dbReference type="NCBI Taxonomy" id="947166"/>
    <lineage>
        <taxon>Eukaryota</taxon>
        <taxon>Metazoa</taxon>
        <taxon>Ecdysozoa</taxon>
        <taxon>Tardigrada</taxon>
        <taxon>Eutardigrada</taxon>
        <taxon>Parachela</taxon>
        <taxon>Hypsibioidea</taxon>
        <taxon>Ramazzottiidae</taxon>
        <taxon>Ramazzottius</taxon>
    </lineage>
</organism>
<dbReference type="Gene3D" id="2.70.150.10">
    <property type="entry name" value="Calcium-transporting ATPase, cytoplasmic transduction domain A"/>
    <property type="match status" value="1"/>
</dbReference>
<evidence type="ECO:0000256" key="11">
    <source>
        <dbReference type="ARBA" id="ARBA00022958"/>
    </source>
</evidence>
<evidence type="ECO:0000256" key="5">
    <source>
        <dbReference type="ARBA" id="ARBA00022538"/>
    </source>
</evidence>
<dbReference type="EMBL" id="BDGG01000005">
    <property type="protein sequence ID" value="GAU99118.1"/>
    <property type="molecule type" value="Genomic_DNA"/>
</dbReference>
<dbReference type="GO" id="GO:0005391">
    <property type="term" value="F:P-type sodium:potassium-exchanging transporter activity"/>
    <property type="evidence" value="ECO:0007669"/>
    <property type="project" value="UniProtKB-EC"/>
</dbReference>
<keyword evidence="16 22" id="KW-0472">Membrane</keyword>
<dbReference type="InterPro" id="IPR036412">
    <property type="entry name" value="HAD-like_sf"/>
</dbReference>
<feature type="transmembrane region" description="Helical" evidence="22">
    <location>
        <begin position="436"/>
        <end position="463"/>
    </location>
</feature>
<dbReference type="PRINTS" id="PR00121">
    <property type="entry name" value="NAKATPASE"/>
</dbReference>
<comment type="caution">
    <text evidence="24">The sequence shown here is derived from an EMBL/GenBank/DDBJ whole genome shotgun (WGS) entry which is preliminary data.</text>
</comment>
<dbReference type="GO" id="GO:1902600">
    <property type="term" value="P:proton transmembrane transport"/>
    <property type="evidence" value="ECO:0007669"/>
    <property type="project" value="TreeGrafter"/>
</dbReference>
<keyword evidence="25" id="KW-1185">Reference proteome</keyword>
<evidence type="ECO:0000256" key="17">
    <source>
        <dbReference type="ARBA" id="ARBA00023201"/>
    </source>
</evidence>
<name>A0A1D1VKV5_RAMVA</name>
<evidence type="ECO:0000256" key="21">
    <source>
        <dbReference type="SAM" id="MobiDB-lite"/>
    </source>
</evidence>
<evidence type="ECO:0000256" key="18">
    <source>
        <dbReference type="ARBA" id="ARBA00037422"/>
    </source>
</evidence>
<evidence type="ECO:0000256" key="2">
    <source>
        <dbReference type="ARBA" id="ARBA00006934"/>
    </source>
</evidence>
<feature type="transmembrane region" description="Helical" evidence="22">
    <location>
        <begin position="912"/>
        <end position="935"/>
    </location>
</feature>
<dbReference type="FunFam" id="2.70.150.10:FF:000003">
    <property type="entry name" value="Sodium/potassium-transporting ATPase subunit alpha"/>
    <property type="match status" value="1"/>
</dbReference>
<dbReference type="SUPFAM" id="SSF56784">
    <property type="entry name" value="HAD-like"/>
    <property type="match status" value="1"/>
</dbReference>
<dbReference type="InterPro" id="IPR018303">
    <property type="entry name" value="ATPase_P-typ_P_site"/>
</dbReference>
<dbReference type="GO" id="GO:0006883">
    <property type="term" value="P:intracellular sodium ion homeostasis"/>
    <property type="evidence" value="ECO:0007669"/>
    <property type="project" value="TreeGrafter"/>
</dbReference>
<protein>
    <recommendedName>
        <fullName evidence="20">Na(+)/K(+)-exchanging ATPase</fullName>
        <ecNumber evidence="20">7.2.2.13</ecNumber>
    </recommendedName>
</protein>
<feature type="transmembrane region" description="Helical" evidence="22">
    <location>
        <begin position="250"/>
        <end position="269"/>
    </location>
</feature>
<keyword evidence="11" id="KW-0630">Potassium</keyword>
<keyword evidence="3" id="KW-0813">Transport</keyword>
<dbReference type="InterPro" id="IPR004014">
    <property type="entry name" value="ATPase_P-typ_cation-transptr_N"/>
</dbReference>
<dbReference type="OrthoDB" id="10057493at2759"/>
<dbReference type="InterPro" id="IPR005775">
    <property type="entry name" value="P-type_ATPase_IIC"/>
</dbReference>
<dbReference type="InterPro" id="IPR001757">
    <property type="entry name" value="P_typ_ATPase"/>
</dbReference>
<dbReference type="Gene3D" id="3.40.1110.10">
    <property type="entry name" value="Calcium-transporting ATPase, cytoplasmic domain N"/>
    <property type="match status" value="1"/>
</dbReference>
<dbReference type="GO" id="GO:0036376">
    <property type="term" value="P:sodium ion export across plasma membrane"/>
    <property type="evidence" value="ECO:0007669"/>
    <property type="project" value="TreeGrafter"/>
</dbReference>
<keyword evidence="5" id="KW-0633">Potassium transport</keyword>
<dbReference type="Pfam" id="PF08282">
    <property type="entry name" value="Hydrolase_3"/>
    <property type="match status" value="1"/>
</dbReference>
<keyword evidence="15" id="KW-0406">Ion transport</keyword>
<comment type="function">
    <text evidence="18">This is the catalytic component of the active enzyme, which catalyzes the hydrolysis of ATP coupled with the exchange of sodium and potassium ions across the plasma membrane. This action creates the electrochemical gradient of sodium and potassium ions, providing the energy for active transport of various nutrients.</text>
</comment>
<dbReference type="AlphaFoldDB" id="A0A1D1VKV5"/>
<evidence type="ECO:0000256" key="7">
    <source>
        <dbReference type="ARBA" id="ARBA00022607"/>
    </source>
</evidence>
<evidence type="ECO:0000256" key="13">
    <source>
        <dbReference type="ARBA" id="ARBA00022989"/>
    </source>
</evidence>
<dbReference type="FunFam" id="3.40.50.1000:FF:000083">
    <property type="entry name" value="Sodium/potassium-transporting ATPase subunit alpha"/>
    <property type="match status" value="1"/>
</dbReference>
<evidence type="ECO:0000256" key="1">
    <source>
        <dbReference type="ARBA" id="ARBA00004651"/>
    </source>
</evidence>
<dbReference type="Pfam" id="PF00122">
    <property type="entry name" value="E1-E2_ATPase"/>
    <property type="match status" value="1"/>
</dbReference>
<feature type="transmembrane region" description="Helical" evidence="22">
    <location>
        <begin position="1106"/>
        <end position="1122"/>
    </location>
</feature>
<evidence type="ECO:0000256" key="20">
    <source>
        <dbReference type="ARBA" id="ARBA00039096"/>
    </source>
</evidence>
<dbReference type="FunFam" id="1.20.1110.10:FF:000095">
    <property type="entry name" value="Sodium/potassium-transporting ATPase subunit alpha-1"/>
    <property type="match status" value="1"/>
</dbReference>
<dbReference type="GO" id="GO:0030007">
    <property type="term" value="P:intracellular potassium ion homeostasis"/>
    <property type="evidence" value="ECO:0007669"/>
    <property type="project" value="TreeGrafter"/>
</dbReference>
<gene>
    <name evidence="24" type="primary">RvY_10162-1</name>
    <name evidence="24" type="synonym">RvY_10162.1</name>
    <name evidence="24" type="ORF">RvY_10162</name>
</gene>
<dbReference type="InterPro" id="IPR044492">
    <property type="entry name" value="P_typ_ATPase_HD_dom"/>
</dbReference>
<evidence type="ECO:0000256" key="4">
    <source>
        <dbReference type="ARBA" id="ARBA00022475"/>
    </source>
</evidence>
<dbReference type="PRINTS" id="PR00119">
    <property type="entry name" value="CATATPASE"/>
</dbReference>
<keyword evidence="14" id="KW-0915">Sodium</keyword>
<keyword evidence="9" id="KW-0547">Nucleotide-binding</keyword>
<dbReference type="SUPFAM" id="SSF81653">
    <property type="entry name" value="Calcium ATPase, transduction domain A"/>
    <property type="match status" value="1"/>
</dbReference>
<evidence type="ECO:0000313" key="24">
    <source>
        <dbReference type="EMBL" id="GAU99118.1"/>
    </source>
</evidence>
<dbReference type="InterPro" id="IPR006068">
    <property type="entry name" value="ATPase_P-typ_cation-transptr_C"/>
</dbReference>
<dbReference type="SUPFAM" id="SSF81665">
    <property type="entry name" value="Calcium ATPase, transmembrane domain M"/>
    <property type="match status" value="1"/>
</dbReference>
<evidence type="ECO:0000256" key="15">
    <source>
        <dbReference type="ARBA" id="ARBA00023065"/>
    </source>
</evidence>
<evidence type="ECO:0000259" key="23">
    <source>
        <dbReference type="SMART" id="SM00831"/>
    </source>
</evidence>
<keyword evidence="17" id="KW-0739">Sodium transport</keyword>
<evidence type="ECO:0000256" key="12">
    <source>
        <dbReference type="ARBA" id="ARBA00022967"/>
    </source>
</evidence>
<evidence type="ECO:0000256" key="9">
    <source>
        <dbReference type="ARBA" id="ARBA00022741"/>
    </source>
</evidence>
<evidence type="ECO:0000256" key="3">
    <source>
        <dbReference type="ARBA" id="ARBA00022448"/>
    </source>
</evidence>
<feature type="domain" description="Cation-transporting P-type ATPase N-terminal" evidence="23">
    <location>
        <begin position="160"/>
        <end position="234"/>
    </location>
</feature>
<evidence type="ECO:0000256" key="8">
    <source>
        <dbReference type="ARBA" id="ARBA00022692"/>
    </source>
</evidence>
<dbReference type="EC" id="7.2.2.13" evidence="20"/>